<dbReference type="PaxDb" id="65489-OBART04G04920.1"/>
<dbReference type="EnsemblPlants" id="OBART04G04920.1">
    <property type="protein sequence ID" value="OBART04G04920.1"/>
    <property type="gene ID" value="OBART04G04920"/>
</dbReference>
<dbReference type="AlphaFoldDB" id="A0A0D3FTA1"/>
<accession>A0A0D3FTA1</accession>
<dbReference type="HOGENOM" id="CLU_1423511_0_0_1"/>
<protein>
    <submittedName>
        <fullName evidence="1">Uncharacterized protein</fullName>
    </submittedName>
</protein>
<dbReference type="Proteomes" id="UP000026960">
    <property type="component" value="Chromosome 4"/>
</dbReference>
<sequence length="191" mass="20920">MNDGGGSWRRRGAEDSDSYGARGVGARIATCLCLRCGPNEPSDLRLSHRRPTEIRLVGARATFGSNAAASARASPSSTAAASALASSACPHPHPSPSVRWCSSEMRRPFTALEGESRGRTSTAGRGEEGRRRVARELKTWWVRRLTAETKAMRSRMSGTPVVALRASSRRTWRQGRWSKSLRVLLLRLRCT</sequence>
<proteinExistence type="predicted"/>
<evidence type="ECO:0000313" key="2">
    <source>
        <dbReference type="Proteomes" id="UP000026960"/>
    </source>
</evidence>
<organism evidence="1">
    <name type="scientific">Oryza barthii</name>
    <dbReference type="NCBI Taxonomy" id="65489"/>
    <lineage>
        <taxon>Eukaryota</taxon>
        <taxon>Viridiplantae</taxon>
        <taxon>Streptophyta</taxon>
        <taxon>Embryophyta</taxon>
        <taxon>Tracheophyta</taxon>
        <taxon>Spermatophyta</taxon>
        <taxon>Magnoliopsida</taxon>
        <taxon>Liliopsida</taxon>
        <taxon>Poales</taxon>
        <taxon>Poaceae</taxon>
        <taxon>BOP clade</taxon>
        <taxon>Oryzoideae</taxon>
        <taxon>Oryzeae</taxon>
        <taxon>Oryzinae</taxon>
        <taxon>Oryza</taxon>
    </lineage>
</organism>
<keyword evidence="2" id="KW-1185">Reference proteome</keyword>
<name>A0A0D3FTA1_9ORYZ</name>
<evidence type="ECO:0000313" key="1">
    <source>
        <dbReference type="EnsemblPlants" id="OBART04G04920.1"/>
    </source>
</evidence>
<dbReference type="Gramene" id="OBART04G04920.1">
    <property type="protein sequence ID" value="OBART04G04920.1"/>
    <property type="gene ID" value="OBART04G04920"/>
</dbReference>
<reference evidence="1" key="1">
    <citation type="journal article" date="2009" name="Rice">
        <title>De Novo Next Generation Sequencing of Plant Genomes.</title>
        <authorList>
            <person name="Rounsley S."/>
            <person name="Marri P.R."/>
            <person name="Yu Y."/>
            <person name="He R."/>
            <person name="Sisneros N."/>
            <person name="Goicoechea J.L."/>
            <person name="Lee S.J."/>
            <person name="Angelova A."/>
            <person name="Kudrna D."/>
            <person name="Luo M."/>
            <person name="Affourtit J."/>
            <person name="Desany B."/>
            <person name="Knight J."/>
            <person name="Niazi F."/>
            <person name="Egholm M."/>
            <person name="Wing R.A."/>
        </authorList>
    </citation>
    <scope>NUCLEOTIDE SEQUENCE [LARGE SCALE GENOMIC DNA]</scope>
    <source>
        <strain evidence="1">cv. IRGC 105608</strain>
    </source>
</reference>
<reference evidence="1" key="2">
    <citation type="submission" date="2015-03" db="UniProtKB">
        <authorList>
            <consortium name="EnsemblPlants"/>
        </authorList>
    </citation>
    <scope>IDENTIFICATION</scope>
</reference>